<dbReference type="OrthoDB" id="6287393at2759"/>
<protein>
    <submittedName>
        <fullName evidence="2">Putative phd finger protein</fullName>
    </submittedName>
</protein>
<keyword evidence="3" id="KW-1185">Reference proteome</keyword>
<name>A0A8E0S1S5_9TREM</name>
<dbReference type="AlphaFoldDB" id="A0A8E0S1S5"/>
<reference evidence="2" key="1">
    <citation type="submission" date="2019-05" db="EMBL/GenBank/DDBJ databases">
        <title>Annotation for the trematode Fasciolopsis buski.</title>
        <authorList>
            <person name="Choi Y.-J."/>
        </authorList>
    </citation>
    <scope>NUCLEOTIDE SEQUENCE</scope>
    <source>
        <strain evidence="2">HT</strain>
        <tissue evidence="2">Whole worm</tissue>
    </source>
</reference>
<organism evidence="2 3">
    <name type="scientific">Fasciolopsis buskii</name>
    <dbReference type="NCBI Taxonomy" id="27845"/>
    <lineage>
        <taxon>Eukaryota</taxon>
        <taxon>Metazoa</taxon>
        <taxon>Spiralia</taxon>
        <taxon>Lophotrochozoa</taxon>
        <taxon>Platyhelminthes</taxon>
        <taxon>Trematoda</taxon>
        <taxon>Digenea</taxon>
        <taxon>Plagiorchiida</taxon>
        <taxon>Echinostomata</taxon>
        <taxon>Echinostomatoidea</taxon>
        <taxon>Fasciolidae</taxon>
        <taxon>Fasciolopsis</taxon>
    </lineage>
</organism>
<comment type="caution">
    <text evidence="2">The sequence shown here is derived from an EMBL/GenBank/DDBJ whole genome shotgun (WGS) entry which is preliminary data.</text>
</comment>
<dbReference type="EMBL" id="LUCM01001165">
    <property type="protein sequence ID" value="KAA0199372.1"/>
    <property type="molecule type" value="Genomic_DNA"/>
</dbReference>
<feature type="compositionally biased region" description="Polar residues" evidence="1">
    <location>
        <begin position="146"/>
        <end position="157"/>
    </location>
</feature>
<sequence length="186" mass="20596">MHPVFFGITEHIPIDFILVPPSRTPIFLENSPVAMRFFVTKAKSLQLPLQLTGQSNANDPVKTTPSGYPLFSPDFISYFFATSALEPLLEEHSKQSDIKVESHIKSKQFTNTPRIVGRLARQAGQRRASALSSAARMSLHRAAQLRANSSNSQSTPDWSVKPKVDEERINPSIEHSGDETGAVILE</sequence>
<accession>A0A8E0S1S5</accession>
<feature type="compositionally biased region" description="Basic and acidic residues" evidence="1">
    <location>
        <begin position="160"/>
        <end position="169"/>
    </location>
</feature>
<evidence type="ECO:0000313" key="3">
    <source>
        <dbReference type="Proteomes" id="UP000728185"/>
    </source>
</evidence>
<evidence type="ECO:0000313" key="2">
    <source>
        <dbReference type="EMBL" id="KAA0199372.1"/>
    </source>
</evidence>
<proteinExistence type="predicted"/>
<feature type="region of interest" description="Disordered" evidence="1">
    <location>
        <begin position="142"/>
        <end position="186"/>
    </location>
</feature>
<gene>
    <name evidence="2" type="ORF">FBUS_00211</name>
</gene>
<evidence type="ECO:0000256" key="1">
    <source>
        <dbReference type="SAM" id="MobiDB-lite"/>
    </source>
</evidence>
<dbReference type="Proteomes" id="UP000728185">
    <property type="component" value="Unassembled WGS sequence"/>
</dbReference>